<evidence type="ECO:0000256" key="9">
    <source>
        <dbReference type="ARBA" id="ARBA00022842"/>
    </source>
</evidence>
<dbReference type="GO" id="GO:0046654">
    <property type="term" value="P:tetrahydrofolate biosynthetic process"/>
    <property type="evidence" value="ECO:0007669"/>
    <property type="project" value="UniProtKB-UniPathway"/>
</dbReference>
<dbReference type="InterPro" id="IPR045031">
    <property type="entry name" value="DHP_synth-like"/>
</dbReference>
<comment type="caution">
    <text evidence="15">The sequence shown here is derived from an EMBL/GenBank/DDBJ whole genome shotgun (WGS) entry which is preliminary data.</text>
</comment>
<dbReference type="GO" id="GO:0046656">
    <property type="term" value="P:folic acid biosynthetic process"/>
    <property type="evidence" value="ECO:0007669"/>
    <property type="project" value="UniProtKB-KW"/>
</dbReference>
<dbReference type="InterPro" id="IPR006390">
    <property type="entry name" value="DHP_synth_dom"/>
</dbReference>
<dbReference type="PROSITE" id="PS50972">
    <property type="entry name" value="PTERIN_BINDING"/>
    <property type="match status" value="1"/>
</dbReference>
<evidence type="ECO:0000259" key="14">
    <source>
        <dbReference type="PROSITE" id="PS50972"/>
    </source>
</evidence>
<dbReference type="PROSITE" id="PS00792">
    <property type="entry name" value="DHPS_1"/>
    <property type="match status" value="1"/>
</dbReference>
<dbReference type="FunFam" id="3.20.20.20:FF:000006">
    <property type="entry name" value="Dihydropteroate synthase"/>
    <property type="match status" value="1"/>
</dbReference>
<dbReference type="AlphaFoldDB" id="A0A2U3DBC0"/>
<dbReference type="Proteomes" id="UP000245380">
    <property type="component" value="Unassembled WGS sequence"/>
</dbReference>
<dbReference type="PANTHER" id="PTHR20941">
    <property type="entry name" value="FOLATE SYNTHESIS PROTEINS"/>
    <property type="match status" value="1"/>
</dbReference>
<organism evidence="15 16">
    <name type="scientific">Sulfoacidibacillus thermotolerans</name>
    <name type="common">Acidibacillus sulfuroxidans</name>
    <dbReference type="NCBI Taxonomy" id="1765684"/>
    <lineage>
        <taxon>Bacteria</taxon>
        <taxon>Bacillati</taxon>
        <taxon>Bacillota</taxon>
        <taxon>Bacilli</taxon>
        <taxon>Bacillales</taxon>
        <taxon>Alicyclobacillaceae</taxon>
        <taxon>Sulfoacidibacillus</taxon>
    </lineage>
</organism>
<dbReference type="PANTHER" id="PTHR20941:SF1">
    <property type="entry name" value="FOLIC ACID SYNTHESIS PROTEIN FOL1"/>
    <property type="match status" value="1"/>
</dbReference>
<evidence type="ECO:0000256" key="8">
    <source>
        <dbReference type="ARBA" id="ARBA00022723"/>
    </source>
</evidence>
<keyword evidence="16" id="KW-1185">Reference proteome</keyword>
<dbReference type="InterPro" id="IPR000489">
    <property type="entry name" value="Pterin-binding_dom"/>
</dbReference>
<dbReference type="NCBIfam" id="TIGR01496">
    <property type="entry name" value="DHPS"/>
    <property type="match status" value="1"/>
</dbReference>
<comment type="function">
    <text evidence="12 13">Catalyzes the condensation of para-aminobenzoate (pABA) with 6-hydroxymethyl-7,8-dihydropterin diphosphate (DHPt-PP) to form 7,8-dihydropteroate (H2Pte), the immediate precursor of folate derivatives.</text>
</comment>
<dbReference type="OrthoDB" id="9811744at2"/>
<dbReference type="InterPro" id="IPR011005">
    <property type="entry name" value="Dihydropteroate_synth-like_sf"/>
</dbReference>
<evidence type="ECO:0000256" key="1">
    <source>
        <dbReference type="ARBA" id="ARBA00000012"/>
    </source>
</evidence>
<proteinExistence type="inferred from homology"/>
<dbReference type="EC" id="2.5.1.15" evidence="5 13"/>
<dbReference type="SUPFAM" id="SSF51717">
    <property type="entry name" value="Dihydropteroate synthetase-like"/>
    <property type="match status" value="1"/>
</dbReference>
<accession>A0A2U3DBC0</accession>
<comment type="similarity">
    <text evidence="4 13">Belongs to the DHPS family.</text>
</comment>
<sequence>MTQVLQRKKRIPEVDSVIANLGKRTLVMGILNVTPDSFSDGGKYNQVDRGLAHAHSMVESGADLIDVGAESTRPDHLPVSAQDEWERLDALLPALRAEIPIPLSIDTYKAEVAWRAVASGVDIINDVWGGVYDPEMFDIVAQTGVPYILMHNTMGLPQIEEDIVDAVYRFFTEQMNKAIKAGVKRQQIILDPGVGFGKTVLQNLQLINRLDAFLSLGQPLLIGTSRKSVIGSVLNLPVSERIEGTAATVAIAIARGADIVRVHDVKEIVRVVKMTDSMVR</sequence>
<evidence type="ECO:0000256" key="7">
    <source>
        <dbReference type="ARBA" id="ARBA00022679"/>
    </source>
</evidence>
<keyword evidence="8 13" id="KW-0479">Metal-binding</keyword>
<evidence type="ECO:0000256" key="5">
    <source>
        <dbReference type="ARBA" id="ARBA00012458"/>
    </source>
</evidence>
<evidence type="ECO:0000256" key="11">
    <source>
        <dbReference type="ARBA" id="ARBA00030193"/>
    </source>
</evidence>
<evidence type="ECO:0000313" key="15">
    <source>
        <dbReference type="EMBL" id="PWI58573.1"/>
    </source>
</evidence>
<dbReference type="PROSITE" id="PS00793">
    <property type="entry name" value="DHPS_2"/>
    <property type="match status" value="1"/>
</dbReference>
<comment type="cofactor">
    <cofactor evidence="2 13">
        <name>Mg(2+)</name>
        <dbReference type="ChEBI" id="CHEBI:18420"/>
    </cofactor>
</comment>
<evidence type="ECO:0000256" key="4">
    <source>
        <dbReference type="ARBA" id="ARBA00009503"/>
    </source>
</evidence>
<name>A0A2U3DBC0_SULT2</name>
<evidence type="ECO:0000256" key="6">
    <source>
        <dbReference type="ARBA" id="ARBA00016919"/>
    </source>
</evidence>
<dbReference type="GO" id="GO:0046872">
    <property type="term" value="F:metal ion binding"/>
    <property type="evidence" value="ECO:0007669"/>
    <property type="project" value="UniProtKB-KW"/>
</dbReference>
<dbReference type="CDD" id="cd00739">
    <property type="entry name" value="DHPS"/>
    <property type="match status" value="1"/>
</dbReference>
<gene>
    <name evidence="15" type="ORF">BM613_02755</name>
</gene>
<evidence type="ECO:0000313" key="16">
    <source>
        <dbReference type="Proteomes" id="UP000245380"/>
    </source>
</evidence>
<keyword evidence="7 13" id="KW-0808">Transferase</keyword>
<reference evidence="15 16" key="1">
    <citation type="submission" date="2016-11" db="EMBL/GenBank/DDBJ databases">
        <title>Comparative genomics of Acidibacillus ferroxidans species.</title>
        <authorList>
            <person name="Oliveira G."/>
            <person name="Nunes G."/>
            <person name="Oliveira R."/>
            <person name="Araujo F."/>
            <person name="Salim A."/>
            <person name="Scholte L."/>
            <person name="Morais D."/>
            <person name="Nancucheo I."/>
            <person name="Johnson D.B."/>
            <person name="Grail B."/>
            <person name="Bittencourt J."/>
            <person name="Valadares R."/>
        </authorList>
    </citation>
    <scope>NUCLEOTIDE SEQUENCE [LARGE SCALE GENOMIC DNA]</scope>
    <source>
        <strain evidence="15 16">Y002</strain>
    </source>
</reference>
<keyword evidence="9 13" id="KW-0460">Magnesium</keyword>
<dbReference type="UniPathway" id="UPA00077">
    <property type="reaction ID" value="UER00156"/>
</dbReference>
<dbReference type="RefSeq" id="WP_109429770.1">
    <property type="nucleotide sequence ID" value="NZ_MPDK01000003.1"/>
</dbReference>
<evidence type="ECO:0000256" key="3">
    <source>
        <dbReference type="ARBA" id="ARBA00004763"/>
    </source>
</evidence>
<dbReference type="GO" id="GO:0004156">
    <property type="term" value="F:dihydropteroate synthase activity"/>
    <property type="evidence" value="ECO:0007669"/>
    <property type="project" value="UniProtKB-EC"/>
</dbReference>
<comment type="catalytic activity">
    <reaction evidence="1">
        <text>(7,8-dihydropterin-6-yl)methyl diphosphate + 4-aminobenzoate = 7,8-dihydropteroate + diphosphate</text>
        <dbReference type="Rhea" id="RHEA:19949"/>
        <dbReference type="ChEBI" id="CHEBI:17836"/>
        <dbReference type="ChEBI" id="CHEBI:17839"/>
        <dbReference type="ChEBI" id="CHEBI:33019"/>
        <dbReference type="ChEBI" id="CHEBI:72950"/>
        <dbReference type="EC" id="2.5.1.15"/>
    </reaction>
</comment>
<evidence type="ECO:0000256" key="13">
    <source>
        <dbReference type="RuleBase" id="RU361205"/>
    </source>
</evidence>
<dbReference type="EMBL" id="MPDK01000003">
    <property type="protein sequence ID" value="PWI58573.1"/>
    <property type="molecule type" value="Genomic_DNA"/>
</dbReference>
<dbReference type="Gene3D" id="3.20.20.20">
    <property type="entry name" value="Dihydropteroate synthase-like"/>
    <property type="match status" value="1"/>
</dbReference>
<evidence type="ECO:0000256" key="10">
    <source>
        <dbReference type="ARBA" id="ARBA00022909"/>
    </source>
</evidence>
<feature type="domain" description="Pterin-binding" evidence="14">
    <location>
        <begin position="25"/>
        <end position="273"/>
    </location>
</feature>
<dbReference type="GO" id="GO:0005829">
    <property type="term" value="C:cytosol"/>
    <property type="evidence" value="ECO:0007669"/>
    <property type="project" value="TreeGrafter"/>
</dbReference>
<comment type="pathway">
    <text evidence="3 13">Cofactor biosynthesis; tetrahydrofolate biosynthesis; 7,8-dihydrofolate from 2-amino-4-hydroxy-6-hydroxymethyl-7,8-dihydropteridine diphosphate and 4-aminobenzoate: step 1/2.</text>
</comment>
<evidence type="ECO:0000256" key="2">
    <source>
        <dbReference type="ARBA" id="ARBA00001946"/>
    </source>
</evidence>
<dbReference type="Pfam" id="PF00809">
    <property type="entry name" value="Pterin_bind"/>
    <property type="match status" value="1"/>
</dbReference>
<keyword evidence="10 13" id="KW-0289">Folate biosynthesis</keyword>
<protein>
    <recommendedName>
        <fullName evidence="6 13">Dihydropteroate synthase</fullName>
        <shortName evidence="13">DHPS</shortName>
        <ecNumber evidence="5 13">2.5.1.15</ecNumber>
    </recommendedName>
    <alternativeName>
        <fullName evidence="11 13">Dihydropteroate pyrophosphorylase</fullName>
    </alternativeName>
</protein>
<evidence type="ECO:0000256" key="12">
    <source>
        <dbReference type="ARBA" id="ARBA00053449"/>
    </source>
</evidence>